<dbReference type="Proteomes" id="UP000256900">
    <property type="component" value="Unassembled WGS sequence"/>
</dbReference>
<protein>
    <submittedName>
        <fullName evidence="1">Uncharacterized protein</fullName>
    </submittedName>
</protein>
<evidence type="ECO:0000313" key="2">
    <source>
        <dbReference type="Proteomes" id="UP000256900"/>
    </source>
</evidence>
<proteinExistence type="predicted"/>
<sequence length="122" mass="13462">MPNSTEFKVHIDVARLNIVLEAWQNGAAAGSIALSPAQTDTLIRDLGKNRALLVQPVAAELDDNSADPVIDPAWLTPEVRYPDGRMLSIRDPGLGWLTYIFPDNEATDLAQWLTKDLPLQQE</sequence>
<organism evidence="1 2">
    <name type="scientific">Methylovirgula ligni</name>
    <dbReference type="NCBI Taxonomy" id="569860"/>
    <lineage>
        <taxon>Bacteria</taxon>
        <taxon>Pseudomonadati</taxon>
        <taxon>Pseudomonadota</taxon>
        <taxon>Alphaproteobacteria</taxon>
        <taxon>Hyphomicrobiales</taxon>
        <taxon>Beijerinckiaceae</taxon>
        <taxon>Methylovirgula</taxon>
    </lineage>
</organism>
<dbReference type="RefSeq" id="WP_115835630.1">
    <property type="nucleotide sequence ID" value="NZ_CP025086.1"/>
</dbReference>
<dbReference type="EMBL" id="QUMO01000002">
    <property type="protein sequence ID" value="REF87424.1"/>
    <property type="molecule type" value="Genomic_DNA"/>
</dbReference>
<dbReference type="AlphaFoldDB" id="A0A3D9YXE0"/>
<accession>A0A3D9YXE0</accession>
<gene>
    <name evidence="1" type="ORF">DES32_1045</name>
</gene>
<dbReference type="OrthoDB" id="9110673at2"/>
<reference evidence="1 2" key="1">
    <citation type="submission" date="2018-08" db="EMBL/GenBank/DDBJ databases">
        <title>Genomic Encyclopedia of Type Strains, Phase IV (KMG-IV): sequencing the most valuable type-strain genomes for metagenomic binning, comparative biology and taxonomic classification.</title>
        <authorList>
            <person name="Goeker M."/>
        </authorList>
    </citation>
    <scope>NUCLEOTIDE SEQUENCE [LARGE SCALE GENOMIC DNA]</scope>
    <source>
        <strain evidence="1 2">BW863</strain>
    </source>
</reference>
<name>A0A3D9YXE0_9HYPH</name>
<keyword evidence="2" id="KW-1185">Reference proteome</keyword>
<evidence type="ECO:0000313" key="1">
    <source>
        <dbReference type="EMBL" id="REF87424.1"/>
    </source>
</evidence>
<comment type="caution">
    <text evidence="1">The sequence shown here is derived from an EMBL/GenBank/DDBJ whole genome shotgun (WGS) entry which is preliminary data.</text>
</comment>